<feature type="domain" description="Laminin G" evidence="5">
    <location>
        <begin position="1"/>
        <end position="149"/>
    </location>
</feature>
<dbReference type="Pfam" id="PF03736">
    <property type="entry name" value="EPTP"/>
    <property type="match status" value="5"/>
</dbReference>
<dbReference type="InterPro" id="IPR005492">
    <property type="entry name" value="EPTP"/>
</dbReference>
<reference evidence="6" key="1">
    <citation type="submission" date="2020-04" db="EMBL/GenBank/DDBJ databases">
        <authorList>
            <person name="Neveu A P."/>
        </authorList>
    </citation>
    <scope>NUCLEOTIDE SEQUENCE</scope>
    <source>
        <tissue evidence="6">Whole embryo</tissue>
    </source>
</reference>
<evidence type="ECO:0000313" key="6">
    <source>
        <dbReference type="EMBL" id="CAB3267309.1"/>
    </source>
</evidence>
<proteinExistence type="evidence at transcript level"/>
<dbReference type="PROSITE" id="PS50912">
    <property type="entry name" value="EAR"/>
    <property type="match status" value="4"/>
</dbReference>
<protein>
    <submittedName>
        <fullName evidence="6">Thrombospondin-type laminin G domain and EAR repeat-containing protein-like</fullName>
    </submittedName>
</protein>
<comment type="subcellular location">
    <subcellularLocation>
        <location evidence="1">Cell projection</location>
        <location evidence="1">Stereocilium</location>
    </subcellularLocation>
</comment>
<evidence type="ECO:0000256" key="1">
    <source>
        <dbReference type="ARBA" id="ARBA00004645"/>
    </source>
</evidence>
<dbReference type="PANTHER" id="PTHR15261:SF4">
    <property type="entry name" value="THROMBOSPONDIN-TYPE LAMININ G DOMAIN AND EAR REPEAT-CONTAINING PROTEIN"/>
    <property type="match status" value="1"/>
</dbReference>
<dbReference type="SUPFAM" id="SSF49899">
    <property type="entry name" value="Concanavalin A-like lectins/glucanases"/>
    <property type="match status" value="1"/>
</dbReference>
<evidence type="ECO:0000256" key="4">
    <source>
        <dbReference type="PROSITE-ProRule" id="PRU00122"/>
    </source>
</evidence>
<dbReference type="EMBL" id="LR791447">
    <property type="protein sequence ID" value="CAB3267309.1"/>
    <property type="molecule type" value="mRNA"/>
</dbReference>
<accession>A0A6F9DVZ8</accession>
<gene>
    <name evidence="6" type="primary">Tspear</name>
</gene>
<keyword evidence="2" id="KW-0732">Signal</keyword>
<dbReference type="InterPro" id="IPR013320">
    <property type="entry name" value="ConA-like_dom_sf"/>
</dbReference>
<dbReference type="GO" id="GO:0032420">
    <property type="term" value="C:stereocilium"/>
    <property type="evidence" value="ECO:0007669"/>
    <property type="project" value="UniProtKB-SubCell"/>
</dbReference>
<comment type="caution">
    <text evidence="4">Lacks conserved residue(s) required for the propagation of feature annotation.</text>
</comment>
<dbReference type="InterPro" id="IPR009039">
    <property type="entry name" value="EAR"/>
</dbReference>
<dbReference type="PROSITE" id="PS50025">
    <property type="entry name" value="LAM_G_DOMAIN"/>
    <property type="match status" value="1"/>
</dbReference>
<evidence type="ECO:0000259" key="5">
    <source>
        <dbReference type="PROSITE" id="PS50025"/>
    </source>
</evidence>
<sequence>MTLLAQDKRTILVALRIRSKRFYLDYMSQGEVRTVNVKDDRFADGNWHTVVVTVSRRMAKFTIDCAEPIKRELLVPFPKRMNIRNTRIFVASRRKKTKQFTGLLRQLVLFSGSDATTRICPSTNPPFGAPGTPAGQGVLFESDKQKIDCSLDQRGTLMYKEDKSMEVCTGTTFQQVRGGRERMDYVIDYDDINFENATVSMEWFKIDGVGLFLATAGGAGGSSQIMKWDGTRFNPFQNIPINNVMHWNFFQIGYDNYLAASVLSSNCIIFRWARRRRKFVLSQRLVVVNARNSEFFSQDGRHFLAVADYGQEGGFVSNPRSVIFEFRDGRFEVFQYLETKGAVDVTFFSVENSVFCLVFASAYHQDSFVVPSPIFCAFSPTLKFDNYQDIVTYGATDWEFFKINDRYFLVVANAVNSTQPIRREDKVNSTDSVIYELNLFQRQFHVYQKISTQNAYDWEFFTIGAQYFLAVTSTFAIDDGTPNVKIYRWKGYEKFVLEHTLPFGSALDIDYIPINGDHYLAVSNPKTSASSDYRSKDPLGSKLYKIVTY</sequence>
<evidence type="ECO:0000256" key="2">
    <source>
        <dbReference type="ARBA" id="ARBA00022729"/>
    </source>
</evidence>
<dbReference type="Pfam" id="PF02210">
    <property type="entry name" value="Laminin_G_2"/>
    <property type="match status" value="1"/>
</dbReference>
<dbReference type="PANTHER" id="PTHR15261">
    <property type="entry name" value="THROMBOSPONDIN-TYPE LAMININ G DOMAIN AND EAR REPEAT-CONTAINING"/>
    <property type="match status" value="1"/>
</dbReference>
<dbReference type="InterPro" id="IPR001791">
    <property type="entry name" value="Laminin_G"/>
</dbReference>
<organism evidence="6">
    <name type="scientific">Phallusia mammillata</name>
    <dbReference type="NCBI Taxonomy" id="59560"/>
    <lineage>
        <taxon>Eukaryota</taxon>
        <taxon>Metazoa</taxon>
        <taxon>Chordata</taxon>
        <taxon>Tunicata</taxon>
        <taxon>Ascidiacea</taxon>
        <taxon>Phlebobranchia</taxon>
        <taxon>Ascidiidae</taxon>
        <taxon>Phallusia</taxon>
    </lineage>
</organism>
<dbReference type="GO" id="GO:0007165">
    <property type="term" value="P:signal transduction"/>
    <property type="evidence" value="ECO:0007669"/>
    <property type="project" value="TreeGrafter"/>
</dbReference>
<evidence type="ECO:0000256" key="3">
    <source>
        <dbReference type="ARBA" id="ARBA00022737"/>
    </source>
</evidence>
<dbReference type="Gene3D" id="2.60.120.200">
    <property type="match status" value="1"/>
</dbReference>
<keyword evidence="3" id="KW-0677">Repeat</keyword>
<name>A0A6F9DVZ8_9ASCI</name>
<dbReference type="AlphaFoldDB" id="A0A6F9DVZ8"/>